<organism evidence="5">
    <name type="scientific">Streptomyces sp. JL1001</name>
    <dbReference type="NCBI Taxonomy" id="3078227"/>
    <lineage>
        <taxon>Bacteria</taxon>
        <taxon>Bacillati</taxon>
        <taxon>Actinomycetota</taxon>
        <taxon>Actinomycetes</taxon>
        <taxon>Kitasatosporales</taxon>
        <taxon>Streptomycetaceae</taxon>
        <taxon>Streptomyces</taxon>
    </lineage>
</organism>
<dbReference type="AlphaFoldDB" id="A0AAU8K8W8"/>
<dbReference type="RefSeq" id="WP_354596181.1">
    <property type="nucleotide sequence ID" value="NZ_CP136798.1"/>
</dbReference>
<dbReference type="SUPFAM" id="SSF48239">
    <property type="entry name" value="Terpenoid cyclases/Protein prenyltransferases"/>
    <property type="match status" value="1"/>
</dbReference>
<dbReference type="InterPro" id="IPR008930">
    <property type="entry name" value="Terpenoid_cyclase/PrenylTrfase"/>
</dbReference>
<accession>A0AAU8K8W8</accession>
<dbReference type="PANTHER" id="PTHR10559:SF18">
    <property type="entry name" value="TRANSCOBALAMIN II"/>
    <property type="match status" value="1"/>
</dbReference>
<feature type="chain" id="PRO_5043504649" evidence="3">
    <location>
        <begin position="29"/>
        <end position="933"/>
    </location>
</feature>
<dbReference type="GO" id="GO:0003824">
    <property type="term" value="F:catalytic activity"/>
    <property type="evidence" value="ECO:0007669"/>
    <property type="project" value="InterPro"/>
</dbReference>
<evidence type="ECO:0000313" key="5">
    <source>
        <dbReference type="EMBL" id="XCN12393.1"/>
    </source>
</evidence>
<dbReference type="InterPro" id="IPR051588">
    <property type="entry name" value="Cobalamin_Transport"/>
</dbReference>
<evidence type="ECO:0000259" key="4">
    <source>
        <dbReference type="Pfam" id="PF00432"/>
    </source>
</evidence>
<dbReference type="InterPro" id="IPR001330">
    <property type="entry name" value="Prenyltrans"/>
</dbReference>
<evidence type="ECO:0000256" key="1">
    <source>
        <dbReference type="ARBA" id="ARBA00022737"/>
    </source>
</evidence>
<keyword evidence="3" id="KW-0732">Signal</keyword>
<evidence type="ECO:0000256" key="2">
    <source>
        <dbReference type="SAM" id="MobiDB-lite"/>
    </source>
</evidence>
<reference evidence="5" key="1">
    <citation type="submission" date="2023-10" db="EMBL/GenBank/DDBJ databases">
        <title>Complete genome sequence of Streptomyces sp. JL1001.</title>
        <authorList>
            <person name="Jiang L."/>
        </authorList>
    </citation>
    <scope>NUCLEOTIDE SEQUENCE</scope>
    <source>
        <strain evidence="5">JL1001</strain>
    </source>
</reference>
<sequence>MGTAQQQDRQVGKKRLLALLTAAAVTFAASVAFVTGAGPAAADPVAECTATKGAIVAVDFGPFGGDVVRGCDTTPTTGYELLHEGGFTTEGTQHDGDGFICRIGTGSFNSGTQYPTPATEDCVLTPQATAYWSYWIASPGQDTWSYSPLGAMSRKPQAGDVDAWVFGGTDVGGSTGRPTFTPDEVRADGGATPGPTGNPTDGPTVPSGEIDVPAAARWVSGQLREGTHVVDDGSDTPNDFLTTEAAYALAAANGKSPALDKVAAHLAGRTGAYAYPAGADEPPAAPAAARLALLAAVTEGDPRDFGGHDLLGDLVKNVCPAGPESGSPTPGCTAKGDFHGATYADGQALAVLALLRGGVEPPAGSEERLTQLICQDGSVTSILLSPGEYCDGDPATTGLVALVLDEAGGHEKAVAEMRAYLKKAQLTSGAFPAYNGSPTGSVAATAYAAQALRALGDGDAADAGVAWLSREQLDDGGFGFDEGATDAAMYATAPSVLAGAGTDLVRLVAKAPEPTVPPTTPPATGGPTTHPTTQPPTRPPGVGPDLKKGIAFLTSPANLHQGRYYRDNEKTGRGDFGLTIDGAFALAATGHDDNALRTIVDFLEQGGKDGEGRSLHDWTGVGGKYALGGSMGKAAVLAQAVERDPRDFGGQDLIAGLADAVCEKPSTAPDRSCPAAGAYTYAPSVFAHSLGIIAQMRAGEEKAAKAPIAYLAGLQHSSGAWPSLIPATGDSEVDSTAMAAMTLDLVPGDAHAAAVDRALSWLASQQLADGGFPGASGNSVNSAGLAVQGLSLDAEKYDGQITKALKFLASQQNKDGGFNVAKEGQRGSDIRASAQAVGGATGISFGTLTRSLEGTTPNPVPSSSTPPIVTPGDAGGTGGIVDADGPGGGGAGLASTGAQALGLAAAATVLVLAGWRTVVAARNRREAAAGGER</sequence>
<dbReference type="CDD" id="cd00688">
    <property type="entry name" value="ISOPREN_C2_like"/>
    <property type="match status" value="1"/>
</dbReference>
<dbReference type="Gene3D" id="1.50.10.20">
    <property type="match status" value="2"/>
</dbReference>
<keyword evidence="1" id="KW-0677">Repeat</keyword>
<dbReference type="PANTHER" id="PTHR10559">
    <property type="entry name" value="TRANSCOBALAMIN-1/GASTRIC INTRINSIC FACTOR"/>
    <property type="match status" value="1"/>
</dbReference>
<feature type="domain" description="Prenyltransferase alpha-alpha toroid" evidence="4">
    <location>
        <begin position="408"/>
        <end position="489"/>
    </location>
</feature>
<name>A0AAU8K8W8_9ACTN</name>
<feature type="signal peptide" evidence="3">
    <location>
        <begin position="1"/>
        <end position="28"/>
    </location>
</feature>
<dbReference type="EMBL" id="CP136798">
    <property type="protein sequence ID" value="XCN12393.1"/>
    <property type="molecule type" value="Genomic_DNA"/>
</dbReference>
<proteinExistence type="predicted"/>
<feature type="compositionally biased region" description="Low complexity" evidence="2">
    <location>
        <begin position="522"/>
        <end position="532"/>
    </location>
</feature>
<evidence type="ECO:0000256" key="3">
    <source>
        <dbReference type="SAM" id="SignalP"/>
    </source>
</evidence>
<feature type="compositionally biased region" description="Low complexity" evidence="2">
    <location>
        <begin position="189"/>
        <end position="206"/>
    </location>
</feature>
<dbReference type="Pfam" id="PF00432">
    <property type="entry name" value="Prenyltrans"/>
    <property type="match status" value="2"/>
</dbReference>
<feature type="region of interest" description="Disordered" evidence="2">
    <location>
        <begin position="171"/>
        <end position="209"/>
    </location>
</feature>
<feature type="domain" description="Prenyltransferase alpha-alpha toroid" evidence="4">
    <location>
        <begin position="689"/>
        <end position="819"/>
    </location>
</feature>
<protein>
    <submittedName>
        <fullName evidence="5">Prenyltransferase/squalene oxidase repeat-containing protein</fullName>
    </submittedName>
</protein>
<feature type="region of interest" description="Disordered" evidence="2">
    <location>
        <begin position="512"/>
        <end position="541"/>
    </location>
</feature>
<gene>
    <name evidence="5" type="ORF">R1Y80_01485</name>
</gene>